<organism evidence="1 2">
    <name type="scientific">Lichtheimia ornata</name>
    <dbReference type="NCBI Taxonomy" id="688661"/>
    <lineage>
        <taxon>Eukaryota</taxon>
        <taxon>Fungi</taxon>
        <taxon>Fungi incertae sedis</taxon>
        <taxon>Mucoromycota</taxon>
        <taxon>Mucoromycotina</taxon>
        <taxon>Mucoromycetes</taxon>
        <taxon>Mucorales</taxon>
        <taxon>Lichtheimiaceae</taxon>
        <taxon>Lichtheimia</taxon>
    </lineage>
</organism>
<name>A0AAD7V342_9FUNG</name>
<accession>A0AAD7V342</accession>
<comment type="caution">
    <text evidence="1">The sequence shown here is derived from an EMBL/GenBank/DDBJ whole genome shotgun (WGS) entry which is preliminary data.</text>
</comment>
<evidence type="ECO:0000313" key="1">
    <source>
        <dbReference type="EMBL" id="KAJ8657646.1"/>
    </source>
</evidence>
<protein>
    <submittedName>
        <fullName evidence="1">Uncharacterized protein</fullName>
    </submittedName>
</protein>
<dbReference type="Proteomes" id="UP001234581">
    <property type="component" value="Unassembled WGS sequence"/>
</dbReference>
<dbReference type="AlphaFoldDB" id="A0AAD7V342"/>
<proteinExistence type="predicted"/>
<reference evidence="1 2" key="1">
    <citation type="submission" date="2023-03" db="EMBL/GenBank/DDBJ databases">
        <title>Genome sequence of Lichtheimia ornata CBS 291.66.</title>
        <authorList>
            <person name="Mohabir J.T."/>
            <person name="Shea T.P."/>
            <person name="Kurbessoian T."/>
            <person name="Berby B."/>
            <person name="Fontaine J."/>
            <person name="Livny J."/>
            <person name="Gnirke A."/>
            <person name="Stajich J.E."/>
            <person name="Cuomo C.A."/>
        </authorList>
    </citation>
    <scope>NUCLEOTIDE SEQUENCE [LARGE SCALE GENOMIC DNA]</scope>
    <source>
        <strain evidence="1">CBS 291.66</strain>
    </source>
</reference>
<gene>
    <name evidence="1" type="ORF">O0I10_006712</name>
</gene>
<sequence length="147" mass="16692">MCNSHQLTTTVHNCLEELVPALDTRASSFADCGQLGMSPWRIFCDQGHHASTITSYDKALQRVPAADSRHHHHPFTAKETSYNVANRLIFLTNTLVYAVPEDKNSHGNWIGISNWKASLETREHDQLLEMVPYIKALVLLDAYNFKR</sequence>
<dbReference type="RefSeq" id="XP_058342559.1">
    <property type="nucleotide sequence ID" value="XM_058486737.1"/>
</dbReference>
<keyword evidence="2" id="KW-1185">Reference proteome</keyword>
<dbReference type="GeneID" id="83214122"/>
<evidence type="ECO:0000313" key="2">
    <source>
        <dbReference type="Proteomes" id="UP001234581"/>
    </source>
</evidence>
<dbReference type="EMBL" id="JARTCD010000030">
    <property type="protein sequence ID" value="KAJ8657646.1"/>
    <property type="molecule type" value="Genomic_DNA"/>
</dbReference>